<dbReference type="RefSeq" id="WP_382219320.1">
    <property type="nucleotide sequence ID" value="NZ_JBHTCA010000001.1"/>
</dbReference>
<feature type="signal peptide" evidence="1">
    <location>
        <begin position="1"/>
        <end position="26"/>
    </location>
</feature>
<evidence type="ECO:0000313" key="4">
    <source>
        <dbReference type="Proteomes" id="UP001596501"/>
    </source>
</evidence>
<sequence length="254" mass="27922">MVSSKLRLLHACFALVCAGVTGLAGAAPVLGTQDQPLRLLYQERPPYTTLKPDTTVEGLVATPVQQALARAGIVARWELTPSQRQLLLVQSGQEPVCALGWFRNPEREKLGLFSRPLYRDLPMGGLVRTDATLADGQSLQATLASPQFTVLTKEGYSYGADIDRWLTQLPGRRASTGSEPLQLVRMLLARRADLLLVAPEEGQLLIGLAASDQLRLVRFSDIGPGLDRHLYCNFSVGTDLLRRIDRELERLAPR</sequence>
<proteinExistence type="predicted"/>
<keyword evidence="4" id="KW-1185">Reference proteome</keyword>
<reference evidence="4" key="1">
    <citation type="journal article" date="2019" name="Int. J. Syst. Evol. Microbiol.">
        <title>The Global Catalogue of Microorganisms (GCM) 10K type strain sequencing project: providing services to taxonomists for standard genome sequencing and annotation.</title>
        <authorList>
            <consortium name="The Broad Institute Genomics Platform"/>
            <consortium name="The Broad Institute Genome Sequencing Center for Infectious Disease"/>
            <person name="Wu L."/>
            <person name="Ma J."/>
        </authorList>
    </citation>
    <scope>NUCLEOTIDE SEQUENCE [LARGE SCALE GENOMIC DNA]</scope>
    <source>
        <strain evidence="4">CGMCC 1.12371</strain>
    </source>
</reference>
<protein>
    <submittedName>
        <fullName evidence="3">Transporter substrate-binding domain-containing protein</fullName>
    </submittedName>
</protein>
<dbReference type="Gene3D" id="3.40.190.10">
    <property type="entry name" value="Periplasmic binding protein-like II"/>
    <property type="match status" value="2"/>
</dbReference>
<dbReference type="InterPro" id="IPR001638">
    <property type="entry name" value="Solute-binding_3/MltF_N"/>
</dbReference>
<evidence type="ECO:0000259" key="2">
    <source>
        <dbReference type="Pfam" id="PF00497"/>
    </source>
</evidence>
<dbReference type="SUPFAM" id="SSF53850">
    <property type="entry name" value="Periplasmic binding protein-like II"/>
    <property type="match status" value="1"/>
</dbReference>
<name>A0ABW2QG83_9BURK</name>
<feature type="domain" description="Solute-binding protein family 3/N-terminal" evidence="2">
    <location>
        <begin position="42"/>
        <end position="169"/>
    </location>
</feature>
<dbReference type="EMBL" id="JBHTCA010000001">
    <property type="protein sequence ID" value="MFC7407597.1"/>
    <property type="molecule type" value="Genomic_DNA"/>
</dbReference>
<gene>
    <name evidence="3" type="ORF">ACFQPB_01845</name>
</gene>
<evidence type="ECO:0000313" key="3">
    <source>
        <dbReference type="EMBL" id="MFC7407597.1"/>
    </source>
</evidence>
<dbReference type="Proteomes" id="UP001596501">
    <property type="component" value="Unassembled WGS sequence"/>
</dbReference>
<comment type="caution">
    <text evidence="3">The sequence shown here is derived from an EMBL/GenBank/DDBJ whole genome shotgun (WGS) entry which is preliminary data.</text>
</comment>
<accession>A0ABW2QG83</accession>
<feature type="chain" id="PRO_5046046794" evidence="1">
    <location>
        <begin position="27"/>
        <end position="254"/>
    </location>
</feature>
<keyword evidence="1" id="KW-0732">Signal</keyword>
<dbReference type="Pfam" id="PF00497">
    <property type="entry name" value="SBP_bac_3"/>
    <property type="match status" value="1"/>
</dbReference>
<evidence type="ECO:0000256" key="1">
    <source>
        <dbReference type="SAM" id="SignalP"/>
    </source>
</evidence>
<organism evidence="3 4">
    <name type="scientific">Hydrogenophaga atypica</name>
    <dbReference type="NCBI Taxonomy" id="249409"/>
    <lineage>
        <taxon>Bacteria</taxon>
        <taxon>Pseudomonadati</taxon>
        <taxon>Pseudomonadota</taxon>
        <taxon>Betaproteobacteria</taxon>
        <taxon>Burkholderiales</taxon>
        <taxon>Comamonadaceae</taxon>
        <taxon>Hydrogenophaga</taxon>
    </lineage>
</organism>